<feature type="transmembrane region" description="Helical" evidence="8">
    <location>
        <begin position="459"/>
        <end position="477"/>
    </location>
</feature>
<evidence type="ECO:0000256" key="7">
    <source>
        <dbReference type="RuleBase" id="RU003346"/>
    </source>
</evidence>
<feature type="transmembrane region" description="Helical" evidence="8">
    <location>
        <begin position="110"/>
        <end position="129"/>
    </location>
</feature>
<dbReference type="AlphaFoldDB" id="A0A8H6VKE2"/>
<dbReference type="SUPFAM" id="SSF103473">
    <property type="entry name" value="MFS general substrate transporter"/>
    <property type="match status" value="1"/>
</dbReference>
<dbReference type="Gene3D" id="1.20.1250.20">
    <property type="entry name" value="MFS general substrate transporter like domains"/>
    <property type="match status" value="2"/>
</dbReference>
<keyword evidence="11" id="KW-1185">Reference proteome</keyword>
<reference evidence="10" key="1">
    <citation type="submission" date="2020-04" db="EMBL/GenBank/DDBJ databases">
        <title>Draft genome resource of the tomato pathogen Pseudocercospora fuligena.</title>
        <authorList>
            <person name="Zaccaron A."/>
        </authorList>
    </citation>
    <scope>NUCLEOTIDE SEQUENCE</scope>
    <source>
        <strain evidence="10">PF001</strain>
    </source>
</reference>
<evidence type="ECO:0000313" key="11">
    <source>
        <dbReference type="Proteomes" id="UP000660729"/>
    </source>
</evidence>
<keyword evidence="6 8" id="KW-0472">Membrane</keyword>
<evidence type="ECO:0000256" key="5">
    <source>
        <dbReference type="ARBA" id="ARBA00022989"/>
    </source>
</evidence>
<evidence type="ECO:0000259" key="9">
    <source>
        <dbReference type="PROSITE" id="PS50850"/>
    </source>
</evidence>
<dbReference type="PROSITE" id="PS50850">
    <property type="entry name" value="MFS"/>
    <property type="match status" value="1"/>
</dbReference>
<accession>A0A8H6VKE2</accession>
<evidence type="ECO:0000256" key="4">
    <source>
        <dbReference type="ARBA" id="ARBA00022692"/>
    </source>
</evidence>
<dbReference type="PRINTS" id="PR00171">
    <property type="entry name" value="SUGRTRNSPORT"/>
</dbReference>
<feature type="non-terminal residue" evidence="10">
    <location>
        <position position="514"/>
    </location>
</feature>
<evidence type="ECO:0000256" key="8">
    <source>
        <dbReference type="SAM" id="Phobius"/>
    </source>
</evidence>
<feature type="transmembrane region" description="Helical" evidence="8">
    <location>
        <begin position="200"/>
        <end position="221"/>
    </location>
</feature>
<proteinExistence type="inferred from homology"/>
<dbReference type="InterPro" id="IPR050360">
    <property type="entry name" value="MFS_Sugar_Transporters"/>
</dbReference>
<feature type="transmembrane region" description="Helical" evidence="8">
    <location>
        <begin position="428"/>
        <end position="447"/>
    </location>
</feature>
<comment type="caution">
    <text evidence="10">The sequence shown here is derived from an EMBL/GenBank/DDBJ whole genome shotgun (WGS) entry which is preliminary data.</text>
</comment>
<dbReference type="PROSITE" id="PS00217">
    <property type="entry name" value="SUGAR_TRANSPORT_2"/>
    <property type="match status" value="1"/>
</dbReference>
<dbReference type="OrthoDB" id="8120565at2759"/>
<feature type="transmembrane region" description="Helical" evidence="8">
    <location>
        <begin position="78"/>
        <end position="103"/>
    </location>
</feature>
<gene>
    <name evidence="10" type="ORF">HII31_03757</name>
</gene>
<dbReference type="GO" id="GO:0016020">
    <property type="term" value="C:membrane"/>
    <property type="evidence" value="ECO:0007669"/>
    <property type="project" value="UniProtKB-SubCell"/>
</dbReference>
<dbReference type="EMBL" id="JABCIY010000047">
    <property type="protein sequence ID" value="KAF7194920.1"/>
    <property type="molecule type" value="Genomic_DNA"/>
</dbReference>
<dbReference type="InterPro" id="IPR005828">
    <property type="entry name" value="MFS_sugar_transport-like"/>
</dbReference>
<dbReference type="PANTHER" id="PTHR48022:SF14">
    <property type="entry name" value="MAJOR FACILITATOR SUPERFAMILY (MFS) PROFILE DOMAIN-CONTAINING PROTEIN-RELATED"/>
    <property type="match status" value="1"/>
</dbReference>
<evidence type="ECO:0000256" key="2">
    <source>
        <dbReference type="ARBA" id="ARBA00010992"/>
    </source>
</evidence>
<evidence type="ECO:0000313" key="10">
    <source>
        <dbReference type="EMBL" id="KAF7194920.1"/>
    </source>
</evidence>
<dbReference type="Proteomes" id="UP000660729">
    <property type="component" value="Unassembled WGS sequence"/>
</dbReference>
<dbReference type="PANTHER" id="PTHR48022">
    <property type="entry name" value="PLASTIDIC GLUCOSE TRANSPORTER 4"/>
    <property type="match status" value="1"/>
</dbReference>
<dbReference type="InterPro" id="IPR020846">
    <property type="entry name" value="MFS_dom"/>
</dbReference>
<feature type="transmembrane region" description="Helical" evidence="8">
    <location>
        <begin position="32"/>
        <end position="58"/>
    </location>
</feature>
<dbReference type="NCBIfam" id="TIGR00879">
    <property type="entry name" value="SP"/>
    <property type="match status" value="1"/>
</dbReference>
<keyword evidence="5 8" id="KW-1133">Transmembrane helix</keyword>
<dbReference type="InterPro" id="IPR036259">
    <property type="entry name" value="MFS_trans_sf"/>
</dbReference>
<dbReference type="Pfam" id="PF00083">
    <property type="entry name" value="Sugar_tr"/>
    <property type="match status" value="1"/>
</dbReference>
<dbReference type="FunFam" id="1.20.1250.20:FF:000026">
    <property type="entry name" value="MFS quinate transporter QutD"/>
    <property type="match status" value="1"/>
</dbReference>
<name>A0A8H6VKE2_9PEZI</name>
<comment type="similarity">
    <text evidence="2 7">Belongs to the major facilitator superfamily. Sugar transporter (TC 2.A.1.1) family.</text>
</comment>
<protein>
    <submittedName>
        <fullName evidence="10">MFS glucose transporter mfs1</fullName>
    </submittedName>
</protein>
<comment type="subcellular location">
    <subcellularLocation>
        <location evidence="1">Membrane</location>
        <topology evidence="1">Multi-pass membrane protein</topology>
    </subcellularLocation>
</comment>
<dbReference type="InterPro" id="IPR003663">
    <property type="entry name" value="Sugar/inositol_transpt"/>
</dbReference>
<dbReference type="GO" id="GO:0005351">
    <property type="term" value="F:carbohydrate:proton symporter activity"/>
    <property type="evidence" value="ECO:0007669"/>
    <property type="project" value="TreeGrafter"/>
</dbReference>
<feature type="transmembrane region" description="Helical" evidence="8">
    <location>
        <begin position="169"/>
        <end position="188"/>
    </location>
</feature>
<evidence type="ECO:0000256" key="3">
    <source>
        <dbReference type="ARBA" id="ARBA00022448"/>
    </source>
</evidence>
<organism evidence="10 11">
    <name type="scientific">Pseudocercospora fuligena</name>
    <dbReference type="NCBI Taxonomy" id="685502"/>
    <lineage>
        <taxon>Eukaryota</taxon>
        <taxon>Fungi</taxon>
        <taxon>Dikarya</taxon>
        <taxon>Ascomycota</taxon>
        <taxon>Pezizomycotina</taxon>
        <taxon>Dothideomycetes</taxon>
        <taxon>Dothideomycetidae</taxon>
        <taxon>Mycosphaerellales</taxon>
        <taxon>Mycosphaerellaceae</taxon>
        <taxon>Pseudocercospora</taxon>
    </lineage>
</organism>
<evidence type="ECO:0000256" key="6">
    <source>
        <dbReference type="ARBA" id="ARBA00023136"/>
    </source>
</evidence>
<keyword evidence="3 7" id="KW-0813">Transport</keyword>
<keyword evidence="4 8" id="KW-0812">Transmembrane</keyword>
<sequence length="514" mass="55992">MASVRSNVLDPASIEKLSYGSNGLKGIIASPYVFGAAFLASLGGFSFGYDQGVISLILTMDQFHARFPETAPGHPSQGFYVGFMTGMLELGAFLGCLVFPWFADRYSRKWGLSMAVVWFCIGAIIQTAAQDYGMLVAGRTIGGVGVGTLALGAPLYISEIAPPNLRGTLLVLEQFSIVVGAIIAYWLTYGTDVIQSEWAFRLPFLLQMVPALGVGLGIHIFPYSPRWLCMRDRSEESLQSLVNLRRLPADDHRSGHSERLYEGVMATYVDSSWKSQNGWICSLHDTGEGRSSLLLYLSSSNSQARINAFVYYAPTLFSALGQSKDMSLILSGMINICQLVGASITTVYLDSMGRRPVAIWGGAVMGIPHAILAGLVATFNSSWSSHDGPAWFAVALVYIYVLMYGLTYGPLGWTLPSEVYPNAIRAKGVGLAVSVNWIANFIIGVSVPPMIQGIGYGTYIFFACFCFLAAAFSWFFVPETANLTLEQIDRLFKDNTGAEEAVIREQIANEVLRQ</sequence>
<keyword evidence="10" id="KW-0762">Sugar transport</keyword>
<dbReference type="InterPro" id="IPR005829">
    <property type="entry name" value="Sugar_transporter_CS"/>
</dbReference>
<feature type="transmembrane region" description="Helical" evidence="8">
    <location>
        <begin position="390"/>
        <end position="408"/>
    </location>
</feature>
<evidence type="ECO:0000256" key="1">
    <source>
        <dbReference type="ARBA" id="ARBA00004141"/>
    </source>
</evidence>
<feature type="transmembrane region" description="Helical" evidence="8">
    <location>
        <begin position="135"/>
        <end position="157"/>
    </location>
</feature>
<feature type="transmembrane region" description="Helical" evidence="8">
    <location>
        <begin position="357"/>
        <end position="378"/>
    </location>
</feature>
<feature type="domain" description="Major facilitator superfamily (MFS) profile" evidence="9">
    <location>
        <begin position="36"/>
        <end position="481"/>
    </location>
</feature>